<evidence type="ECO:0000313" key="1">
    <source>
        <dbReference type="EMBL" id="DAE06870.1"/>
    </source>
</evidence>
<accession>A0A8S5PII4</accession>
<dbReference type="EMBL" id="BK015443">
    <property type="protein sequence ID" value="DAE06870.1"/>
    <property type="molecule type" value="Genomic_DNA"/>
</dbReference>
<organism evidence="1">
    <name type="scientific">Siphoviridae sp. ctL0q1</name>
    <dbReference type="NCBI Taxonomy" id="2825449"/>
    <lineage>
        <taxon>Viruses</taxon>
        <taxon>Duplodnaviria</taxon>
        <taxon>Heunggongvirae</taxon>
        <taxon>Uroviricota</taxon>
        <taxon>Caudoviricetes</taxon>
    </lineage>
</organism>
<proteinExistence type="predicted"/>
<reference evidence="1" key="1">
    <citation type="journal article" date="2021" name="Proc. Natl. Acad. Sci. U.S.A.">
        <title>A Catalog of Tens of Thousands of Viruses from Human Metagenomes Reveals Hidden Associations with Chronic Diseases.</title>
        <authorList>
            <person name="Tisza M.J."/>
            <person name="Buck C.B."/>
        </authorList>
    </citation>
    <scope>NUCLEOTIDE SEQUENCE</scope>
    <source>
        <strain evidence="1">CtL0q1</strain>
    </source>
</reference>
<protein>
    <submittedName>
        <fullName evidence="1">Uncharacterized protein</fullName>
    </submittedName>
</protein>
<sequence>MAYQLSHYKDIDDSVASIIYQYYQFLNANDYKNAALVLKENAEALKPYRIDANSLNKIEQGIMDLWQIASSSQTVVITEDQTEPIGNYPLMTEWYAEF</sequence>
<name>A0A8S5PII4_9CAUD</name>